<accession>A0A143PM32</accession>
<dbReference type="InterPro" id="IPR001584">
    <property type="entry name" value="Integrase_cat-core"/>
</dbReference>
<keyword evidence="3" id="KW-1185">Reference proteome</keyword>
<dbReference type="PATRIC" id="fig|1813736.3.peg.2951"/>
<evidence type="ECO:0000259" key="1">
    <source>
        <dbReference type="PROSITE" id="PS50994"/>
    </source>
</evidence>
<dbReference type="Gene3D" id="3.30.420.10">
    <property type="entry name" value="Ribonuclease H-like superfamily/Ribonuclease H"/>
    <property type="match status" value="1"/>
</dbReference>
<evidence type="ECO:0000313" key="3">
    <source>
        <dbReference type="Proteomes" id="UP000076079"/>
    </source>
</evidence>
<dbReference type="GO" id="GO:0003676">
    <property type="term" value="F:nucleic acid binding"/>
    <property type="evidence" value="ECO:0007669"/>
    <property type="project" value="InterPro"/>
</dbReference>
<proteinExistence type="predicted"/>
<dbReference type="Pfam" id="PF13333">
    <property type="entry name" value="rve_2"/>
    <property type="match status" value="1"/>
</dbReference>
<dbReference type="AlphaFoldDB" id="A0A143PM32"/>
<dbReference type="Proteomes" id="UP000076079">
    <property type="component" value="Chromosome"/>
</dbReference>
<gene>
    <name evidence="2" type="ORF">LuPra_02770</name>
</gene>
<dbReference type="KEGG" id="abac:LuPra_02770"/>
<dbReference type="PANTHER" id="PTHR46889:SF4">
    <property type="entry name" value="TRANSPOSASE INSO FOR INSERTION SEQUENCE ELEMENT IS911B-RELATED"/>
    <property type="match status" value="1"/>
</dbReference>
<sequence>MEFVIANNGKLYLAAILDLYSRFVVGWAVSAVNDRHLTLRALDVALNRRGLLPGLLHHSDQGCTYASHDYQRVLDARGIVCSMSRRGNCYDNAVMKSFFATVKSELAERFDSFGEAKMDLFDYLEVFYNQQRRHSTLGQISPAAFERRFSAQAA</sequence>
<reference evidence="2 3" key="1">
    <citation type="journal article" date="2016" name="Genome Announc.">
        <title>First Complete Genome Sequence of a Subdivision 6 Acidobacterium Strain.</title>
        <authorList>
            <person name="Huang S."/>
            <person name="Vieira S."/>
            <person name="Bunk B."/>
            <person name="Riedel T."/>
            <person name="Sproer C."/>
            <person name="Overmann J."/>
        </authorList>
    </citation>
    <scope>NUCLEOTIDE SEQUENCE [LARGE SCALE GENOMIC DNA]</scope>
    <source>
        <strain evidence="3">DSM 100886 HEG_-6_39</strain>
    </source>
</reference>
<dbReference type="InterPro" id="IPR050900">
    <property type="entry name" value="Transposase_IS3/IS150/IS904"/>
</dbReference>
<dbReference type="InterPro" id="IPR048020">
    <property type="entry name" value="Transpos_IS3"/>
</dbReference>
<feature type="domain" description="Integrase catalytic" evidence="1">
    <location>
        <begin position="1"/>
        <end position="149"/>
    </location>
</feature>
<dbReference type="GO" id="GO:0015074">
    <property type="term" value="P:DNA integration"/>
    <property type="evidence" value="ECO:0007669"/>
    <property type="project" value="InterPro"/>
</dbReference>
<dbReference type="SUPFAM" id="SSF53098">
    <property type="entry name" value="Ribonuclease H-like"/>
    <property type="match status" value="1"/>
</dbReference>
<name>A0A143PM32_LUTPR</name>
<organism evidence="2 3">
    <name type="scientific">Luteitalea pratensis</name>
    <dbReference type="NCBI Taxonomy" id="1855912"/>
    <lineage>
        <taxon>Bacteria</taxon>
        <taxon>Pseudomonadati</taxon>
        <taxon>Acidobacteriota</taxon>
        <taxon>Vicinamibacteria</taxon>
        <taxon>Vicinamibacterales</taxon>
        <taxon>Vicinamibacteraceae</taxon>
        <taxon>Luteitalea</taxon>
    </lineage>
</organism>
<reference evidence="3" key="2">
    <citation type="submission" date="2016-04" db="EMBL/GenBank/DDBJ databases">
        <title>First Complete Genome Sequence of a Subdivision 6 Acidobacterium.</title>
        <authorList>
            <person name="Huang S."/>
            <person name="Vieira S."/>
            <person name="Bunk B."/>
            <person name="Riedel T."/>
            <person name="Sproeer C."/>
            <person name="Overmann J."/>
        </authorList>
    </citation>
    <scope>NUCLEOTIDE SEQUENCE [LARGE SCALE GENOMIC DNA]</scope>
    <source>
        <strain evidence="3">DSM 100886 HEG_-6_39</strain>
    </source>
</reference>
<protein>
    <submittedName>
        <fullName evidence="2">Putative transposase OrfB</fullName>
    </submittedName>
</protein>
<evidence type="ECO:0000313" key="2">
    <source>
        <dbReference type="EMBL" id="AMY09551.1"/>
    </source>
</evidence>
<dbReference type="InterPro" id="IPR012337">
    <property type="entry name" value="RNaseH-like_sf"/>
</dbReference>
<dbReference type="STRING" id="1855912.LuPra_02770"/>
<dbReference type="EMBL" id="CP015136">
    <property type="protein sequence ID" value="AMY09551.1"/>
    <property type="molecule type" value="Genomic_DNA"/>
</dbReference>
<dbReference type="PROSITE" id="PS50994">
    <property type="entry name" value="INTEGRASE"/>
    <property type="match status" value="1"/>
</dbReference>
<dbReference type="NCBIfam" id="NF033516">
    <property type="entry name" value="transpos_IS3"/>
    <property type="match status" value="1"/>
</dbReference>
<dbReference type="PANTHER" id="PTHR46889">
    <property type="entry name" value="TRANSPOSASE INSF FOR INSERTION SEQUENCE IS3B-RELATED"/>
    <property type="match status" value="1"/>
</dbReference>
<dbReference type="InterPro" id="IPR036397">
    <property type="entry name" value="RNaseH_sf"/>
</dbReference>
<dbReference type="Pfam" id="PF00665">
    <property type="entry name" value="rve"/>
    <property type="match status" value="1"/>
</dbReference>